<dbReference type="OrthoDB" id="1120381at2"/>
<name>A0A2W7RMH9_9BACT</name>
<gene>
    <name evidence="2" type="ORF">ESW18_08150</name>
    <name evidence="1" type="ORF">LV84_00456</name>
</gene>
<dbReference type="EMBL" id="QKZU01000002">
    <property type="protein sequence ID" value="PZX60186.1"/>
    <property type="molecule type" value="Genomic_DNA"/>
</dbReference>
<keyword evidence="4" id="KW-1185">Reference proteome</keyword>
<dbReference type="EMBL" id="VORV01000005">
    <property type="protein sequence ID" value="TXD78011.1"/>
    <property type="molecule type" value="Genomic_DNA"/>
</dbReference>
<proteinExistence type="predicted"/>
<comment type="caution">
    <text evidence="1">The sequence shown here is derived from an EMBL/GenBank/DDBJ whole genome shotgun (WGS) entry which is preliminary data.</text>
</comment>
<reference evidence="2 4" key="2">
    <citation type="submission" date="2019-08" db="EMBL/GenBank/DDBJ databases">
        <title>Genome of Algoriphagus ratkowskyi IC026.</title>
        <authorList>
            <person name="Bowman J.P."/>
        </authorList>
    </citation>
    <scope>NUCLEOTIDE SEQUENCE [LARGE SCALE GENOMIC DNA]</scope>
    <source>
        <strain evidence="2 4">IC026</strain>
    </source>
</reference>
<evidence type="ECO:0000313" key="4">
    <source>
        <dbReference type="Proteomes" id="UP000321927"/>
    </source>
</evidence>
<protein>
    <submittedName>
        <fullName evidence="1">Uncharacterized protein</fullName>
    </submittedName>
</protein>
<evidence type="ECO:0000313" key="1">
    <source>
        <dbReference type="EMBL" id="PZX60186.1"/>
    </source>
</evidence>
<dbReference type="Proteomes" id="UP000249115">
    <property type="component" value="Unassembled WGS sequence"/>
</dbReference>
<dbReference type="Proteomes" id="UP000321927">
    <property type="component" value="Unassembled WGS sequence"/>
</dbReference>
<evidence type="ECO:0000313" key="2">
    <source>
        <dbReference type="EMBL" id="TXD78011.1"/>
    </source>
</evidence>
<organism evidence="1 3">
    <name type="scientific">Algoriphagus ratkowskyi</name>
    <dbReference type="NCBI Taxonomy" id="57028"/>
    <lineage>
        <taxon>Bacteria</taxon>
        <taxon>Pseudomonadati</taxon>
        <taxon>Bacteroidota</taxon>
        <taxon>Cytophagia</taxon>
        <taxon>Cytophagales</taxon>
        <taxon>Cyclobacteriaceae</taxon>
        <taxon>Algoriphagus</taxon>
    </lineage>
</organism>
<dbReference type="AlphaFoldDB" id="A0A2W7RMH9"/>
<reference evidence="1 3" key="1">
    <citation type="submission" date="2018-06" db="EMBL/GenBank/DDBJ databases">
        <title>Genomic Encyclopedia of Archaeal and Bacterial Type Strains, Phase II (KMG-II): from individual species to whole genera.</title>
        <authorList>
            <person name="Goeker M."/>
        </authorList>
    </citation>
    <scope>NUCLEOTIDE SEQUENCE [LARGE SCALE GENOMIC DNA]</scope>
    <source>
        <strain evidence="1 3">DSM 22686</strain>
    </source>
</reference>
<accession>A0A2W7RMH9</accession>
<evidence type="ECO:0000313" key="3">
    <source>
        <dbReference type="Proteomes" id="UP000249115"/>
    </source>
</evidence>
<dbReference type="RefSeq" id="WP_086500009.1">
    <property type="nucleotide sequence ID" value="NZ_MSSV01000004.1"/>
</dbReference>
<sequence>MQIQTKESSPTSEFDFSQLKSLCYKSNDSSYHEHLETYIYEENFDTVWDAYYFISPEKAWSGKMLHFHRQYCRQSGEEVFPGQSYTAGLDQGQVIILNLHVFAGLIKLQVGHEIVEINKDKKMIKICYLENSKSEGSQYILFKTLPNGSTEVEHKTYYKSGSIFRDKFIYPYFHTKAINEFHGNVRDLIVSKI</sequence>